<reference evidence="3" key="1">
    <citation type="journal article" date="2019" name="Int. J. Syst. Evol. Microbiol.">
        <title>The Global Catalogue of Microorganisms (GCM) 10K type strain sequencing project: providing services to taxonomists for standard genome sequencing and annotation.</title>
        <authorList>
            <consortium name="The Broad Institute Genomics Platform"/>
            <consortium name="The Broad Institute Genome Sequencing Center for Infectious Disease"/>
            <person name="Wu L."/>
            <person name="Ma J."/>
        </authorList>
    </citation>
    <scope>NUCLEOTIDE SEQUENCE [LARGE SCALE GENOMIC DNA]</scope>
    <source>
        <strain evidence="3">CCM 4481</strain>
    </source>
</reference>
<dbReference type="RefSeq" id="WP_266149643.1">
    <property type="nucleotide sequence ID" value="NZ_CP064028.1"/>
</dbReference>
<name>A0ABV9BY42_9GAMM</name>
<proteinExistence type="predicted"/>
<gene>
    <name evidence="2" type="ORF">ACFO5W_02035</name>
</gene>
<dbReference type="Proteomes" id="UP001595961">
    <property type="component" value="Unassembled WGS sequence"/>
</dbReference>
<feature type="signal peptide" evidence="1">
    <location>
        <begin position="1"/>
        <end position="23"/>
    </location>
</feature>
<keyword evidence="1" id="KW-0732">Signal</keyword>
<feature type="chain" id="PRO_5045417018" description="Secreted protein" evidence="1">
    <location>
        <begin position="24"/>
        <end position="191"/>
    </location>
</feature>
<evidence type="ECO:0008006" key="4">
    <source>
        <dbReference type="Google" id="ProtNLM"/>
    </source>
</evidence>
<accession>A0ABV9BY42</accession>
<organism evidence="2 3">
    <name type="scientific">Dyella halodurans</name>
    <dbReference type="NCBI Taxonomy" id="1920171"/>
    <lineage>
        <taxon>Bacteria</taxon>
        <taxon>Pseudomonadati</taxon>
        <taxon>Pseudomonadota</taxon>
        <taxon>Gammaproteobacteria</taxon>
        <taxon>Lysobacterales</taxon>
        <taxon>Rhodanobacteraceae</taxon>
        <taxon>Dyella</taxon>
    </lineage>
</organism>
<evidence type="ECO:0000313" key="3">
    <source>
        <dbReference type="Proteomes" id="UP001595961"/>
    </source>
</evidence>
<evidence type="ECO:0000256" key="1">
    <source>
        <dbReference type="SAM" id="SignalP"/>
    </source>
</evidence>
<evidence type="ECO:0000313" key="2">
    <source>
        <dbReference type="EMBL" id="MFC4525405.1"/>
    </source>
</evidence>
<keyword evidence="3" id="KW-1185">Reference proteome</keyword>
<dbReference type="EMBL" id="JBHSGA010000003">
    <property type="protein sequence ID" value="MFC4525405.1"/>
    <property type="molecule type" value="Genomic_DNA"/>
</dbReference>
<protein>
    <recommendedName>
        <fullName evidence="4">Secreted protein</fullName>
    </recommendedName>
</protein>
<sequence length="191" mass="20563">MRRLLIKSACLVAVLIAPSLAAAAGTSPPGPCRLIDPSTCPNANELVKSSGFAQALGHFANSAKANYFRSNRSLSEQALTVLGGTPEHVVLLDDKRFLFAAVPSHDRGGDAAVVILNEFGQIQALGFSSFHCDVACEDHRYLDFYVRKDTQDEAVLAALKTWGTSDRIRKALWRSDADDGLDGRTAVHVLP</sequence>
<comment type="caution">
    <text evidence="2">The sequence shown here is derived from an EMBL/GenBank/DDBJ whole genome shotgun (WGS) entry which is preliminary data.</text>
</comment>